<sequence>MQGNQELRGILRPPNPDELRSFNSALEGCGATLPANYTLLVHELSYREVYVFSDTMVLRVAEQLSVKRNVYFAGIFAGSFRRGRFRLGLDLAEHLYRLGRLSSIVEVNYEEEQRFLYGRDLEGLTPRENLSTSGTVVVVNGAGDVLGLGRYDERSGRLVNLVDKGWYLRRGH</sequence>
<comment type="caution">
    <text evidence="2">The sequence shown here is derived from an EMBL/GenBank/DDBJ whole genome shotgun (WGS) entry which is preliminary data.</text>
</comment>
<dbReference type="EMBL" id="NEXE01000111">
    <property type="protein sequence ID" value="PSN88837.1"/>
    <property type="molecule type" value="Genomic_DNA"/>
</dbReference>
<name>A0A2R6AR30_9ARCH</name>
<evidence type="ECO:0000259" key="1">
    <source>
        <dbReference type="Pfam" id="PF03657"/>
    </source>
</evidence>
<proteinExistence type="predicted"/>
<dbReference type="AlphaFoldDB" id="A0A2R6AR30"/>
<dbReference type="GO" id="GO:0003723">
    <property type="term" value="F:RNA binding"/>
    <property type="evidence" value="ECO:0007669"/>
    <property type="project" value="InterPro"/>
</dbReference>
<dbReference type="InterPro" id="IPR036974">
    <property type="entry name" value="PUA_sf"/>
</dbReference>
<feature type="domain" description="UPF0113" evidence="1">
    <location>
        <begin position="105"/>
        <end position="170"/>
    </location>
</feature>
<protein>
    <recommendedName>
        <fullName evidence="1">UPF0113 domain-containing protein</fullName>
    </recommendedName>
</protein>
<dbReference type="Proteomes" id="UP000240322">
    <property type="component" value="Unassembled WGS sequence"/>
</dbReference>
<gene>
    <name evidence="2" type="ORF">B9Q03_08980</name>
</gene>
<evidence type="ECO:0000313" key="2">
    <source>
        <dbReference type="EMBL" id="PSN88837.1"/>
    </source>
</evidence>
<reference evidence="2 3" key="1">
    <citation type="submission" date="2017-04" db="EMBL/GenBank/DDBJ databases">
        <title>Novel microbial lineages endemic to geothermal iron-oxide mats fill important gaps in the evolutionary history of Archaea.</title>
        <authorList>
            <person name="Jay Z.J."/>
            <person name="Beam J.P."/>
            <person name="Dlakic M."/>
            <person name="Rusch D.B."/>
            <person name="Kozubal M.A."/>
            <person name="Inskeep W.P."/>
        </authorList>
    </citation>
    <scope>NUCLEOTIDE SEQUENCE [LARGE SCALE GENOMIC DNA]</scope>
    <source>
        <strain evidence="2">OSP_D</strain>
    </source>
</reference>
<dbReference type="InterPro" id="IPR005155">
    <property type="entry name" value="UPF0113_PUA"/>
</dbReference>
<dbReference type="Gene3D" id="2.30.130.10">
    <property type="entry name" value="PUA domain"/>
    <property type="match status" value="1"/>
</dbReference>
<evidence type="ECO:0000313" key="3">
    <source>
        <dbReference type="Proteomes" id="UP000240322"/>
    </source>
</evidence>
<dbReference type="Pfam" id="PF03657">
    <property type="entry name" value="UPF0113"/>
    <property type="match status" value="1"/>
</dbReference>
<accession>A0A2R6AR30</accession>
<organism evidence="2 3">
    <name type="scientific">Candidatus Marsarchaeota G2 archaeon OSP_D</name>
    <dbReference type="NCBI Taxonomy" id="1978157"/>
    <lineage>
        <taxon>Archaea</taxon>
        <taxon>Candidatus Marsarchaeota</taxon>
        <taxon>Candidatus Marsarchaeota group 2</taxon>
    </lineage>
</organism>